<dbReference type="Pfam" id="PF01575">
    <property type="entry name" value="MaoC_dehydratas"/>
    <property type="match status" value="1"/>
</dbReference>
<dbReference type="AlphaFoldDB" id="A0ABD5ZNS5"/>
<evidence type="ECO:0000313" key="3">
    <source>
        <dbReference type="EMBL" id="MFC7234834.1"/>
    </source>
</evidence>
<evidence type="ECO:0000259" key="2">
    <source>
        <dbReference type="PROSITE" id="PS51371"/>
    </source>
</evidence>
<dbReference type="InterPro" id="IPR050965">
    <property type="entry name" value="UPF0336/Enoyl-CoA_hydratase"/>
</dbReference>
<dbReference type="InterPro" id="IPR046342">
    <property type="entry name" value="CBS_dom_sf"/>
</dbReference>
<dbReference type="InterPro" id="IPR000644">
    <property type="entry name" value="CBS_dom"/>
</dbReference>
<protein>
    <submittedName>
        <fullName evidence="3">CBS domain-containing protein</fullName>
    </submittedName>
</protein>
<gene>
    <name evidence="3" type="ORF">ACFQJ4_05810</name>
</gene>
<reference evidence="3 4" key="1">
    <citation type="journal article" date="2019" name="Int. J. Syst. Evol. Microbiol.">
        <title>The Global Catalogue of Microorganisms (GCM) 10K type strain sequencing project: providing services to taxonomists for standard genome sequencing and annotation.</title>
        <authorList>
            <consortium name="The Broad Institute Genomics Platform"/>
            <consortium name="The Broad Institute Genome Sequencing Center for Infectious Disease"/>
            <person name="Wu L."/>
            <person name="Ma J."/>
        </authorList>
    </citation>
    <scope>NUCLEOTIDE SEQUENCE [LARGE SCALE GENOMIC DNA]</scope>
    <source>
        <strain evidence="3 4">DT85</strain>
    </source>
</reference>
<dbReference type="PROSITE" id="PS51371">
    <property type="entry name" value="CBS"/>
    <property type="match status" value="2"/>
</dbReference>
<keyword evidence="4" id="KW-1185">Reference proteome</keyword>
<dbReference type="PANTHER" id="PTHR43437">
    <property type="entry name" value="HYDROXYACYL-THIOESTER DEHYDRATASE TYPE 2, MITOCHONDRIAL-RELATED"/>
    <property type="match status" value="1"/>
</dbReference>
<name>A0ABD5ZNS5_9EURY</name>
<dbReference type="Pfam" id="PF00571">
    <property type="entry name" value="CBS"/>
    <property type="match status" value="2"/>
</dbReference>
<dbReference type="SUPFAM" id="SSF54637">
    <property type="entry name" value="Thioesterase/thiol ester dehydrase-isomerase"/>
    <property type="match status" value="1"/>
</dbReference>
<dbReference type="Gene3D" id="3.10.580.10">
    <property type="entry name" value="CBS-domain"/>
    <property type="match status" value="1"/>
</dbReference>
<proteinExistence type="predicted"/>
<dbReference type="GeneID" id="79266505"/>
<dbReference type="CDD" id="cd03449">
    <property type="entry name" value="R_hydratase"/>
    <property type="match status" value="1"/>
</dbReference>
<dbReference type="SMART" id="SM00116">
    <property type="entry name" value="CBS"/>
    <property type="match status" value="2"/>
</dbReference>
<feature type="domain" description="CBS" evidence="2">
    <location>
        <begin position="11"/>
        <end position="67"/>
    </location>
</feature>
<evidence type="ECO:0000313" key="4">
    <source>
        <dbReference type="Proteomes" id="UP001596398"/>
    </source>
</evidence>
<dbReference type="Gene3D" id="3.10.129.10">
    <property type="entry name" value="Hotdog Thioesterase"/>
    <property type="match status" value="1"/>
</dbReference>
<evidence type="ECO:0000256" key="1">
    <source>
        <dbReference type="PROSITE-ProRule" id="PRU00703"/>
    </source>
</evidence>
<dbReference type="GO" id="GO:0016836">
    <property type="term" value="F:hydro-lyase activity"/>
    <property type="evidence" value="ECO:0007669"/>
    <property type="project" value="UniProtKB-ARBA"/>
</dbReference>
<dbReference type="PANTHER" id="PTHR43437:SF3">
    <property type="entry name" value="HYDROXYACYL-THIOESTER DEHYDRATASE TYPE 2, MITOCHONDRIAL"/>
    <property type="match status" value="1"/>
</dbReference>
<dbReference type="CDD" id="cd09836">
    <property type="entry name" value="CBS_pair_arch"/>
    <property type="match status" value="1"/>
</dbReference>
<dbReference type="SUPFAM" id="SSF54631">
    <property type="entry name" value="CBS-domain pair"/>
    <property type="match status" value="1"/>
</dbReference>
<dbReference type="RefSeq" id="WP_276235856.1">
    <property type="nucleotide sequence ID" value="NZ_CP119802.1"/>
</dbReference>
<feature type="domain" description="CBS" evidence="2">
    <location>
        <begin position="76"/>
        <end position="133"/>
    </location>
</feature>
<dbReference type="EMBL" id="JBHTAP010000001">
    <property type="protein sequence ID" value="MFC7234834.1"/>
    <property type="molecule type" value="Genomic_DNA"/>
</dbReference>
<comment type="caution">
    <text evidence="3">The sequence shown here is derived from an EMBL/GenBank/DDBJ whole genome shotgun (WGS) entry which is preliminary data.</text>
</comment>
<sequence length="287" mass="30078">MPAPLSAGDLASTDVETVGPAAPLRAVAEYLHGTDVGSVVVTDEGDAPVGIVTGRDLSRAVAAGLDLDATRVADAMTETLVTVEPTTTGVQAAATMRDHGVHHLLVVDDGGLRGVLTATDLAYALPHAAERDRATDRPDVARGEFRDMDDWAFVGGEEVAVGDEFTFSKTLSEADVEAFADATGDTNPLHLDDAYAGDTRFGGRIVHGVLTTGVVSAAVARLPGMPIYLGQDCDFTAPVRPGTRVTAELTVAEELGDARYRLTTRVRDDEGEVVLDGEARVLIDEEP</sequence>
<dbReference type="InterPro" id="IPR002539">
    <property type="entry name" value="MaoC-like_dom"/>
</dbReference>
<accession>A0ABD5ZNS5</accession>
<organism evidence="3 4">
    <name type="scientific">Halosegnis marinus</name>
    <dbReference type="NCBI Taxonomy" id="3034023"/>
    <lineage>
        <taxon>Archaea</taxon>
        <taxon>Methanobacteriati</taxon>
        <taxon>Methanobacteriota</taxon>
        <taxon>Stenosarchaea group</taxon>
        <taxon>Halobacteria</taxon>
        <taxon>Halobacteriales</taxon>
        <taxon>Natronomonadaceae</taxon>
        <taxon>Halosegnis</taxon>
    </lineage>
</organism>
<dbReference type="InterPro" id="IPR029069">
    <property type="entry name" value="HotDog_dom_sf"/>
</dbReference>
<dbReference type="Proteomes" id="UP001596398">
    <property type="component" value="Unassembled WGS sequence"/>
</dbReference>
<keyword evidence="1" id="KW-0129">CBS domain</keyword>